<proteinExistence type="predicted"/>
<evidence type="ECO:0000256" key="1">
    <source>
        <dbReference type="SAM" id="SignalP"/>
    </source>
</evidence>
<evidence type="ECO:0000313" key="2">
    <source>
        <dbReference type="EMBL" id="KJY75016.1"/>
    </source>
</evidence>
<organism evidence="2">
    <name type="scientific">Vibrio coralliilyticus</name>
    <dbReference type="NCBI Taxonomy" id="190893"/>
    <lineage>
        <taxon>Bacteria</taxon>
        <taxon>Pseudomonadati</taxon>
        <taxon>Pseudomonadota</taxon>
        <taxon>Gammaproteobacteria</taxon>
        <taxon>Vibrionales</taxon>
        <taxon>Vibrionaceae</taxon>
        <taxon>Vibrio</taxon>
    </lineage>
</organism>
<comment type="caution">
    <text evidence="2">The sequence shown here is derived from an EMBL/GenBank/DDBJ whole genome shotgun (WGS) entry which is preliminary data.</text>
</comment>
<gene>
    <name evidence="2" type="ORF">TW71_08395</name>
</gene>
<feature type="chain" id="PRO_5032406753" description="Lipoprotein" evidence="1">
    <location>
        <begin position="20"/>
        <end position="131"/>
    </location>
</feature>
<protein>
    <recommendedName>
        <fullName evidence="3">Lipoprotein</fullName>
    </recommendedName>
</protein>
<reference evidence="2" key="1">
    <citation type="journal article" date="2015" name="BMC Genomics">
        <title>Genome mining reveals unlocked bioactive potential of marine Gram-negative bacteria.</title>
        <authorList>
            <person name="Machado H."/>
            <person name="Sonnenschein E.C."/>
            <person name="Melchiorsen J."/>
            <person name="Gram L."/>
        </authorList>
    </citation>
    <scope>NUCLEOTIDE SEQUENCE</scope>
    <source>
        <strain evidence="2">S2052</strain>
    </source>
</reference>
<accession>A0A837GAL0</accession>
<dbReference type="PROSITE" id="PS51257">
    <property type="entry name" value="PROKAR_LIPOPROTEIN"/>
    <property type="match status" value="1"/>
</dbReference>
<sequence>MKTVFVGLSAALMSLFACAASAPDFQGHYERYHNGQFDTDAAFIDITAVGPNQYQVSGTAIWVADASAGLVNVGEINGVVTVTGHQLHYDVDGCTLHLLLDQNTLVVSHDNGCGGLNVSFNGTYVKTSERQ</sequence>
<feature type="signal peptide" evidence="1">
    <location>
        <begin position="1"/>
        <end position="19"/>
    </location>
</feature>
<name>A0A837GAL0_9VIBR</name>
<keyword evidence="1" id="KW-0732">Signal</keyword>
<dbReference type="EMBL" id="JXXR01000008">
    <property type="protein sequence ID" value="KJY75016.1"/>
    <property type="molecule type" value="Genomic_DNA"/>
</dbReference>
<dbReference type="AlphaFoldDB" id="A0A837GAL0"/>
<evidence type="ECO:0008006" key="3">
    <source>
        <dbReference type="Google" id="ProtNLM"/>
    </source>
</evidence>